<dbReference type="GO" id="GO:0004497">
    <property type="term" value="F:monooxygenase activity"/>
    <property type="evidence" value="ECO:0007669"/>
    <property type="project" value="InterPro"/>
</dbReference>
<dbReference type="RefSeq" id="XP_009548712.1">
    <property type="nucleotide sequence ID" value="XM_009550417.1"/>
</dbReference>
<dbReference type="GO" id="GO:0016705">
    <property type="term" value="F:oxidoreductase activity, acting on paired donors, with incorporation or reduction of molecular oxygen"/>
    <property type="evidence" value="ECO:0007669"/>
    <property type="project" value="InterPro"/>
</dbReference>
<organism evidence="1 2">
    <name type="scientific">Heterobasidion irregulare (strain TC 32-1)</name>
    <dbReference type="NCBI Taxonomy" id="747525"/>
    <lineage>
        <taxon>Eukaryota</taxon>
        <taxon>Fungi</taxon>
        <taxon>Dikarya</taxon>
        <taxon>Basidiomycota</taxon>
        <taxon>Agaricomycotina</taxon>
        <taxon>Agaricomycetes</taxon>
        <taxon>Russulales</taxon>
        <taxon>Bondarzewiaceae</taxon>
        <taxon>Heterobasidion</taxon>
        <taxon>Heterobasidion annosum species complex</taxon>
    </lineage>
</organism>
<dbReference type="InParanoid" id="W4K307"/>
<dbReference type="OrthoDB" id="3934656at2759"/>
<dbReference type="SUPFAM" id="SSF48264">
    <property type="entry name" value="Cytochrome P450"/>
    <property type="match status" value="1"/>
</dbReference>
<dbReference type="InterPro" id="IPR036396">
    <property type="entry name" value="Cyt_P450_sf"/>
</dbReference>
<dbReference type="HOGENOM" id="CLU_2873827_0_0_1"/>
<protein>
    <submittedName>
        <fullName evidence="1">Uncharacterized protein</fullName>
    </submittedName>
</protein>
<feature type="non-terminal residue" evidence="1">
    <location>
        <position position="1"/>
    </location>
</feature>
<dbReference type="GO" id="GO:0020037">
    <property type="term" value="F:heme binding"/>
    <property type="evidence" value="ECO:0007669"/>
    <property type="project" value="InterPro"/>
</dbReference>
<keyword evidence="2" id="KW-1185">Reference proteome</keyword>
<name>W4K307_HETIT</name>
<dbReference type="GO" id="GO:0005506">
    <property type="term" value="F:iron ion binding"/>
    <property type="evidence" value="ECO:0007669"/>
    <property type="project" value="InterPro"/>
</dbReference>
<evidence type="ECO:0000313" key="2">
    <source>
        <dbReference type="Proteomes" id="UP000030671"/>
    </source>
</evidence>
<accession>W4K307</accession>
<dbReference type="Gene3D" id="1.10.630.10">
    <property type="entry name" value="Cytochrome P450"/>
    <property type="match status" value="1"/>
</dbReference>
<reference evidence="1 2" key="1">
    <citation type="journal article" date="2012" name="New Phytol.">
        <title>Insight into trade-off between wood decay and parasitism from the genome of a fungal forest pathogen.</title>
        <authorList>
            <person name="Olson A."/>
            <person name="Aerts A."/>
            <person name="Asiegbu F."/>
            <person name="Belbahri L."/>
            <person name="Bouzid O."/>
            <person name="Broberg A."/>
            <person name="Canback B."/>
            <person name="Coutinho P.M."/>
            <person name="Cullen D."/>
            <person name="Dalman K."/>
            <person name="Deflorio G."/>
            <person name="van Diepen L.T."/>
            <person name="Dunand C."/>
            <person name="Duplessis S."/>
            <person name="Durling M."/>
            <person name="Gonthier P."/>
            <person name="Grimwood J."/>
            <person name="Fossdal C.G."/>
            <person name="Hansson D."/>
            <person name="Henrissat B."/>
            <person name="Hietala A."/>
            <person name="Himmelstrand K."/>
            <person name="Hoffmeister D."/>
            <person name="Hogberg N."/>
            <person name="James T.Y."/>
            <person name="Karlsson M."/>
            <person name="Kohler A."/>
            <person name="Kues U."/>
            <person name="Lee Y.H."/>
            <person name="Lin Y.C."/>
            <person name="Lind M."/>
            <person name="Lindquist E."/>
            <person name="Lombard V."/>
            <person name="Lucas S."/>
            <person name="Lunden K."/>
            <person name="Morin E."/>
            <person name="Murat C."/>
            <person name="Park J."/>
            <person name="Raffaello T."/>
            <person name="Rouze P."/>
            <person name="Salamov A."/>
            <person name="Schmutz J."/>
            <person name="Solheim H."/>
            <person name="Stahlberg J."/>
            <person name="Velez H."/>
            <person name="de Vries R.P."/>
            <person name="Wiebenga A."/>
            <person name="Woodward S."/>
            <person name="Yakovlev I."/>
            <person name="Garbelotto M."/>
            <person name="Martin F."/>
            <person name="Grigoriev I.V."/>
            <person name="Stenlid J."/>
        </authorList>
    </citation>
    <scope>NUCLEOTIDE SEQUENCE [LARGE SCALE GENOMIC DNA]</scope>
    <source>
        <strain evidence="1 2">TC 32-1</strain>
    </source>
</reference>
<dbReference type="GeneID" id="20670804"/>
<proteinExistence type="predicted"/>
<evidence type="ECO:0000313" key="1">
    <source>
        <dbReference type="EMBL" id="ETW80202.1"/>
    </source>
</evidence>
<gene>
    <name evidence="1" type="ORF">HETIRDRAFT_321995</name>
</gene>
<dbReference type="KEGG" id="hir:HETIRDRAFT_321995"/>
<dbReference type="Proteomes" id="UP000030671">
    <property type="component" value="Unassembled WGS sequence"/>
</dbReference>
<dbReference type="EMBL" id="KI925460">
    <property type="protein sequence ID" value="ETW80202.1"/>
    <property type="molecule type" value="Genomic_DNA"/>
</dbReference>
<sequence>EPERFNPNRFLTPDGQLDQTVQDPQVAFGYGRRIYPMRSHTFHTYDLSLNTDARVDSWLWTQCG</sequence>
<dbReference type="AlphaFoldDB" id="W4K307"/>